<proteinExistence type="predicted"/>
<keyword evidence="3" id="KW-1185">Reference proteome</keyword>
<sequence>MQVTAVTDGVGDDLASHGEAQIGLECVVGATPGFHMSDDKAPLLRMMQKLNSSSRWSWFPLSDGSFGKSPENQDTDNDLDRGDNHRDKHGAQISDAGEIADA</sequence>
<reference evidence="2 3" key="1">
    <citation type="submission" date="2017-11" db="EMBL/GenBank/DDBJ databases">
        <title>Draft genome sequences of strains TRE 1, TRE D, TRE H and TRI 7, isolated from tamarins, belonging to four potential novel Bifidobacterium species.</title>
        <authorList>
            <person name="Mattarelli P."/>
            <person name="Modesto M."/>
            <person name="Bonetti A."/>
            <person name="Puglisi E."/>
            <person name="Morelli L."/>
        </authorList>
    </citation>
    <scope>NUCLEOTIDE SEQUENCE [LARGE SCALE GENOMIC DNA]</scope>
    <source>
        <strain evidence="3">TRED</strain>
    </source>
</reference>
<evidence type="ECO:0000313" key="3">
    <source>
        <dbReference type="Proteomes" id="UP000228755"/>
    </source>
</evidence>
<name>A0A2M9HT15_9BIFI</name>
<dbReference type="Proteomes" id="UP000228755">
    <property type="component" value="Unassembled WGS sequence"/>
</dbReference>
<dbReference type="AlphaFoldDB" id="A0A2M9HT15"/>
<accession>A0A2M9HT15</accession>
<dbReference type="EMBL" id="PGLQ01000001">
    <property type="protein sequence ID" value="PJM79945.1"/>
    <property type="molecule type" value="Genomic_DNA"/>
</dbReference>
<organism evidence="2 3">
    <name type="scientific">Bifidobacterium scaligerum</name>
    <dbReference type="NCBI Taxonomy" id="2052656"/>
    <lineage>
        <taxon>Bacteria</taxon>
        <taxon>Bacillati</taxon>
        <taxon>Actinomycetota</taxon>
        <taxon>Actinomycetes</taxon>
        <taxon>Bifidobacteriales</taxon>
        <taxon>Bifidobacteriaceae</taxon>
        <taxon>Bifidobacterium</taxon>
    </lineage>
</organism>
<feature type="compositionally biased region" description="Basic and acidic residues" evidence="1">
    <location>
        <begin position="78"/>
        <end position="90"/>
    </location>
</feature>
<evidence type="ECO:0000313" key="2">
    <source>
        <dbReference type="EMBL" id="PJM79945.1"/>
    </source>
</evidence>
<gene>
    <name evidence="2" type="ORF">CUU80_02080</name>
</gene>
<evidence type="ECO:0000256" key="1">
    <source>
        <dbReference type="SAM" id="MobiDB-lite"/>
    </source>
</evidence>
<feature type="region of interest" description="Disordered" evidence="1">
    <location>
        <begin position="61"/>
        <end position="102"/>
    </location>
</feature>
<comment type="caution">
    <text evidence="2">The sequence shown here is derived from an EMBL/GenBank/DDBJ whole genome shotgun (WGS) entry which is preliminary data.</text>
</comment>
<protein>
    <submittedName>
        <fullName evidence="2">Uncharacterized protein</fullName>
    </submittedName>
</protein>